<gene>
    <name evidence="1" type="ORF">DERP_004056</name>
</gene>
<feature type="non-terminal residue" evidence="1">
    <location>
        <position position="145"/>
    </location>
</feature>
<evidence type="ECO:0000313" key="2">
    <source>
        <dbReference type="Proteomes" id="UP000887458"/>
    </source>
</evidence>
<protein>
    <submittedName>
        <fullName evidence="1">Uncharacterized protein</fullName>
    </submittedName>
</protein>
<organism evidence="1 2">
    <name type="scientific">Dermatophagoides pteronyssinus</name>
    <name type="common">European house dust mite</name>
    <dbReference type="NCBI Taxonomy" id="6956"/>
    <lineage>
        <taxon>Eukaryota</taxon>
        <taxon>Metazoa</taxon>
        <taxon>Ecdysozoa</taxon>
        <taxon>Arthropoda</taxon>
        <taxon>Chelicerata</taxon>
        <taxon>Arachnida</taxon>
        <taxon>Acari</taxon>
        <taxon>Acariformes</taxon>
        <taxon>Sarcoptiformes</taxon>
        <taxon>Astigmata</taxon>
        <taxon>Psoroptidia</taxon>
        <taxon>Analgoidea</taxon>
        <taxon>Pyroglyphidae</taxon>
        <taxon>Dermatophagoidinae</taxon>
        <taxon>Dermatophagoides</taxon>
    </lineage>
</organism>
<reference evidence="1 2" key="2">
    <citation type="journal article" date="2022" name="Mol. Biol. Evol.">
        <title>Comparative Genomics Reveals Insights into the Divergent Evolution of Astigmatic Mites and Household Pest Adaptations.</title>
        <authorList>
            <person name="Xiong Q."/>
            <person name="Wan A.T."/>
            <person name="Liu X."/>
            <person name="Fung C.S."/>
            <person name="Xiao X."/>
            <person name="Malainual N."/>
            <person name="Hou J."/>
            <person name="Wang L."/>
            <person name="Wang M."/>
            <person name="Yang K.Y."/>
            <person name="Cui Y."/>
            <person name="Leung E.L."/>
            <person name="Nong W."/>
            <person name="Shin S.K."/>
            <person name="Au S.W."/>
            <person name="Jeong K.Y."/>
            <person name="Chew F.T."/>
            <person name="Hui J.H."/>
            <person name="Leung T.F."/>
            <person name="Tungtrongchitr A."/>
            <person name="Zhong N."/>
            <person name="Liu Z."/>
            <person name="Tsui S.K."/>
        </authorList>
    </citation>
    <scope>NUCLEOTIDE SEQUENCE [LARGE SCALE GENOMIC DNA]</scope>
    <source>
        <strain evidence="1">Derp</strain>
    </source>
</reference>
<evidence type="ECO:0000313" key="1">
    <source>
        <dbReference type="EMBL" id="KAH9418730.1"/>
    </source>
</evidence>
<name>A0ABQ8J827_DERPT</name>
<reference evidence="1 2" key="1">
    <citation type="journal article" date="2018" name="J. Allergy Clin. Immunol.">
        <title>High-quality assembly of Dermatophagoides pteronyssinus genome and transcriptome reveals a wide range of novel allergens.</title>
        <authorList>
            <person name="Liu X.Y."/>
            <person name="Yang K.Y."/>
            <person name="Wang M.Q."/>
            <person name="Kwok J.S."/>
            <person name="Zeng X."/>
            <person name="Yang Z."/>
            <person name="Xiao X.J."/>
            <person name="Lau C.P."/>
            <person name="Li Y."/>
            <person name="Huang Z.M."/>
            <person name="Ba J.G."/>
            <person name="Yim A.K."/>
            <person name="Ouyang C.Y."/>
            <person name="Ngai S.M."/>
            <person name="Chan T.F."/>
            <person name="Leung E.L."/>
            <person name="Liu L."/>
            <person name="Liu Z.G."/>
            <person name="Tsui S.K."/>
        </authorList>
    </citation>
    <scope>NUCLEOTIDE SEQUENCE [LARGE SCALE GENOMIC DNA]</scope>
    <source>
        <strain evidence="1">Derp</strain>
    </source>
</reference>
<comment type="caution">
    <text evidence="1">The sequence shown here is derived from an EMBL/GenBank/DDBJ whole genome shotgun (WGS) entry which is preliminary data.</text>
</comment>
<feature type="non-terminal residue" evidence="1">
    <location>
        <position position="1"/>
    </location>
</feature>
<proteinExistence type="predicted"/>
<dbReference type="EMBL" id="NJHN03000062">
    <property type="protein sequence ID" value="KAH9418730.1"/>
    <property type="molecule type" value="Genomic_DNA"/>
</dbReference>
<dbReference type="Proteomes" id="UP000887458">
    <property type="component" value="Unassembled WGS sequence"/>
</dbReference>
<keyword evidence="2" id="KW-1185">Reference proteome</keyword>
<sequence length="145" mass="16085">LLRAVSNVPVGGVNFISLYSSSIPLQSCAKLIICTRSLNLSRIKNCNIRNGVLNHIGADNIKTFFNRPGYAPFKSIVNFPVSNSRFNGSFNGSNLTNPSRKRIVSCDLYNINERSRSNLRAIKNLHAVRGRINGSLFCIRDLLTT</sequence>
<accession>A0ABQ8J827</accession>